<name>A0A251VCC5_HELAN</name>
<organism evidence="1 2">
    <name type="scientific">Helianthus annuus</name>
    <name type="common">Common sunflower</name>
    <dbReference type="NCBI Taxonomy" id="4232"/>
    <lineage>
        <taxon>Eukaryota</taxon>
        <taxon>Viridiplantae</taxon>
        <taxon>Streptophyta</taxon>
        <taxon>Embryophyta</taxon>
        <taxon>Tracheophyta</taxon>
        <taxon>Spermatophyta</taxon>
        <taxon>Magnoliopsida</taxon>
        <taxon>eudicotyledons</taxon>
        <taxon>Gunneridae</taxon>
        <taxon>Pentapetalae</taxon>
        <taxon>asterids</taxon>
        <taxon>campanulids</taxon>
        <taxon>Asterales</taxon>
        <taxon>Asteraceae</taxon>
        <taxon>Asteroideae</taxon>
        <taxon>Heliantheae alliance</taxon>
        <taxon>Heliantheae</taxon>
        <taxon>Helianthus</taxon>
    </lineage>
</organism>
<accession>A0A251VCC5</accession>
<protein>
    <submittedName>
        <fullName evidence="1">Uncharacterized protein</fullName>
    </submittedName>
</protein>
<evidence type="ECO:0000313" key="2">
    <source>
        <dbReference type="Proteomes" id="UP000215914"/>
    </source>
</evidence>
<dbReference type="InParanoid" id="A0A251VCC5"/>
<dbReference type="EMBL" id="CM007892">
    <property type="protein sequence ID" value="OTG33074.1"/>
    <property type="molecule type" value="Genomic_DNA"/>
</dbReference>
<reference evidence="2" key="1">
    <citation type="journal article" date="2017" name="Nature">
        <title>The sunflower genome provides insights into oil metabolism, flowering and Asterid evolution.</title>
        <authorList>
            <person name="Badouin H."/>
            <person name="Gouzy J."/>
            <person name="Grassa C.J."/>
            <person name="Murat F."/>
            <person name="Staton S.E."/>
            <person name="Cottret L."/>
            <person name="Lelandais-Briere C."/>
            <person name="Owens G.L."/>
            <person name="Carrere S."/>
            <person name="Mayjonade B."/>
            <person name="Legrand L."/>
            <person name="Gill N."/>
            <person name="Kane N.C."/>
            <person name="Bowers J.E."/>
            <person name="Hubner S."/>
            <person name="Bellec A."/>
            <person name="Berard A."/>
            <person name="Berges H."/>
            <person name="Blanchet N."/>
            <person name="Boniface M.C."/>
            <person name="Brunel D."/>
            <person name="Catrice O."/>
            <person name="Chaidir N."/>
            <person name="Claudel C."/>
            <person name="Donnadieu C."/>
            <person name="Faraut T."/>
            <person name="Fievet G."/>
            <person name="Helmstetter N."/>
            <person name="King M."/>
            <person name="Knapp S.J."/>
            <person name="Lai Z."/>
            <person name="Le Paslier M.C."/>
            <person name="Lippi Y."/>
            <person name="Lorenzon L."/>
            <person name="Mandel J.R."/>
            <person name="Marage G."/>
            <person name="Marchand G."/>
            <person name="Marquand E."/>
            <person name="Bret-Mestries E."/>
            <person name="Morien E."/>
            <person name="Nambeesan S."/>
            <person name="Nguyen T."/>
            <person name="Pegot-Espagnet P."/>
            <person name="Pouilly N."/>
            <person name="Raftis F."/>
            <person name="Sallet E."/>
            <person name="Schiex T."/>
            <person name="Thomas J."/>
            <person name="Vandecasteele C."/>
            <person name="Vares D."/>
            <person name="Vear F."/>
            <person name="Vautrin S."/>
            <person name="Crespi M."/>
            <person name="Mangin B."/>
            <person name="Burke J.M."/>
            <person name="Salse J."/>
            <person name="Munos S."/>
            <person name="Vincourt P."/>
            <person name="Rieseberg L.H."/>
            <person name="Langlade N.B."/>
        </authorList>
    </citation>
    <scope>NUCLEOTIDE SEQUENCE [LARGE SCALE GENOMIC DNA]</scope>
    <source>
        <strain evidence="2">cv. SF193</strain>
    </source>
</reference>
<keyword evidence="2" id="KW-1185">Reference proteome</keyword>
<proteinExistence type="predicted"/>
<gene>
    <name evidence="1" type="ORF">HannXRQ_Chr03g0093521</name>
</gene>
<sequence>MMNLINCFSFFFLLHFKPFYKHKINKELDDCFVFQLEACSYPFFDDLREGSQTQPYQMAIPFHPYSILHHKK</sequence>
<evidence type="ECO:0000313" key="1">
    <source>
        <dbReference type="EMBL" id="OTG33074.1"/>
    </source>
</evidence>
<dbReference type="AlphaFoldDB" id="A0A251VCC5"/>
<dbReference type="Proteomes" id="UP000215914">
    <property type="component" value="Chromosome 3"/>
</dbReference>